<organism evidence="2 3">
    <name type="scientific">Vicia faba</name>
    <name type="common">Broad bean</name>
    <name type="synonym">Faba vulgaris</name>
    <dbReference type="NCBI Taxonomy" id="3906"/>
    <lineage>
        <taxon>Eukaryota</taxon>
        <taxon>Viridiplantae</taxon>
        <taxon>Streptophyta</taxon>
        <taxon>Embryophyta</taxon>
        <taxon>Tracheophyta</taxon>
        <taxon>Spermatophyta</taxon>
        <taxon>Magnoliopsida</taxon>
        <taxon>eudicotyledons</taxon>
        <taxon>Gunneridae</taxon>
        <taxon>Pentapetalae</taxon>
        <taxon>rosids</taxon>
        <taxon>fabids</taxon>
        <taxon>Fabales</taxon>
        <taxon>Fabaceae</taxon>
        <taxon>Papilionoideae</taxon>
        <taxon>50 kb inversion clade</taxon>
        <taxon>NPAAA clade</taxon>
        <taxon>Hologalegina</taxon>
        <taxon>IRL clade</taxon>
        <taxon>Fabeae</taxon>
        <taxon>Vicia</taxon>
    </lineage>
</organism>
<evidence type="ECO:0000256" key="1">
    <source>
        <dbReference type="SAM" id="MobiDB-lite"/>
    </source>
</evidence>
<protein>
    <submittedName>
        <fullName evidence="2">Uncharacterized protein</fullName>
    </submittedName>
</protein>
<dbReference type="Proteomes" id="UP001157006">
    <property type="component" value="Chromosome 3"/>
</dbReference>
<gene>
    <name evidence="2" type="ORF">VFH_III154360</name>
</gene>
<sequence>MVSTDTHLSPVNPPYNLTESQPELNLTSKTSRLDGFTREGRKILVAFPFPNRSGPPLSEDLQVRRNGIHAERLEWNTLLHLEVQSPGSFDISSLSSVQQASSVRSLTVPVVSSSCLFFLPASGLKKKLRYLHPVGVAIHIVQWQFYLQPLRVILHPLSIQQSQGQKDLTQVGAKDRQKARVFRAYPFLSGTKELTIYRLRRYLAKRFT</sequence>
<dbReference type="AlphaFoldDB" id="A0AAV1A2J1"/>
<evidence type="ECO:0000313" key="2">
    <source>
        <dbReference type="EMBL" id="CAI8604870.1"/>
    </source>
</evidence>
<name>A0AAV1A2J1_VICFA</name>
<evidence type="ECO:0000313" key="3">
    <source>
        <dbReference type="Proteomes" id="UP001157006"/>
    </source>
</evidence>
<keyword evidence="3" id="KW-1185">Reference proteome</keyword>
<proteinExistence type="predicted"/>
<reference evidence="2 3" key="1">
    <citation type="submission" date="2023-01" db="EMBL/GenBank/DDBJ databases">
        <authorList>
            <person name="Kreplak J."/>
        </authorList>
    </citation>
    <scope>NUCLEOTIDE SEQUENCE [LARGE SCALE GENOMIC DNA]</scope>
</reference>
<accession>A0AAV1A2J1</accession>
<dbReference type="EMBL" id="OX451738">
    <property type="protein sequence ID" value="CAI8604870.1"/>
    <property type="molecule type" value="Genomic_DNA"/>
</dbReference>
<feature type="region of interest" description="Disordered" evidence="1">
    <location>
        <begin position="1"/>
        <end position="21"/>
    </location>
</feature>